<dbReference type="NCBIfam" id="NF033546">
    <property type="entry name" value="transpos_IS21"/>
    <property type="match status" value="1"/>
</dbReference>
<dbReference type="InterPro" id="IPR054353">
    <property type="entry name" value="IstA-like_C"/>
</dbReference>
<evidence type="ECO:0000259" key="1">
    <source>
        <dbReference type="PROSITE" id="PS50532"/>
    </source>
</evidence>
<reference evidence="3 4" key="1">
    <citation type="journal article" date="2020" name="Front. Microbiol.">
        <title>Single-cell genomics of novel Actinobacteria with the Wood-Ljungdahl pathway discovered in a serpentinizing system.</title>
        <authorList>
            <person name="Merino N."/>
            <person name="Kawai M."/>
            <person name="Boyd E.S."/>
            <person name="Colman D.R."/>
            <person name="McGlynn S.E."/>
            <person name="Nealson K.H."/>
            <person name="Kurokawa K."/>
            <person name="Hongoh Y."/>
        </authorList>
    </citation>
    <scope>NUCLEOTIDE SEQUENCE [LARGE SCALE GENOMIC DNA]</scope>
    <source>
        <strain evidence="3 4">S25</strain>
    </source>
</reference>
<dbReference type="InterPro" id="IPR001584">
    <property type="entry name" value="Integrase_cat-core"/>
</dbReference>
<proteinExistence type="predicted"/>
<feature type="domain" description="Integrase catalytic" evidence="2">
    <location>
        <begin position="136"/>
        <end position="331"/>
    </location>
</feature>
<dbReference type="PROSITE" id="PS50532">
    <property type="entry name" value="HTH_IS408"/>
    <property type="match status" value="1"/>
</dbReference>
<comment type="caution">
    <text evidence="3">The sequence shown here is derived from an EMBL/GenBank/DDBJ whole genome shotgun (WGS) entry which is preliminary data.</text>
</comment>
<dbReference type="PANTHER" id="PTHR35004">
    <property type="entry name" value="TRANSPOSASE RV3428C-RELATED"/>
    <property type="match status" value="1"/>
</dbReference>
<accession>A0A6V8P038</accession>
<feature type="domain" description="HTH IS408-type" evidence="1">
    <location>
        <begin position="11"/>
        <end position="92"/>
    </location>
</feature>
<dbReference type="Pfam" id="PF22483">
    <property type="entry name" value="Mu-transpos_C_2"/>
    <property type="match status" value="1"/>
</dbReference>
<protein>
    <recommendedName>
        <fullName evidence="5">Integrase catalytic domain-containing protein</fullName>
    </recommendedName>
</protein>
<evidence type="ECO:0000259" key="2">
    <source>
        <dbReference type="PROSITE" id="PS50994"/>
    </source>
</evidence>
<gene>
    <name evidence="3" type="ORF">HKBW3S25_00484</name>
</gene>
<dbReference type="PROSITE" id="PS50994">
    <property type="entry name" value="INTEGRASE"/>
    <property type="match status" value="1"/>
</dbReference>
<dbReference type="EMBL" id="BLRX01000033">
    <property type="protein sequence ID" value="GFP25034.1"/>
    <property type="molecule type" value="Genomic_DNA"/>
</dbReference>
<evidence type="ECO:0008006" key="5">
    <source>
        <dbReference type="Google" id="ProtNLM"/>
    </source>
</evidence>
<name>A0A6V8P038_9ACTN</name>
<dbReference type="Proteomes" id="UP000543224">
    <property type="component" value="Unassembled WGS sequence"/>
</dbReference>
<dbReference type="AlphaFoldDB" id="A0A6V8P038"/>
<dbReference type="PANTHER" id="PTHR35004:SF8">
    <property type="entry name" value="TRANSPOSASE RV3428C-RELATED"/>
    <property type="match status" value="1"/>
</dbReference>
<dbReference type="InterPro" id="IPR017895">
    <property type="entry name" value="HTH_IS408/IS1162_type"/>
</dbReference>
<organism evidence="3 4">
    <name type="scientific">Candidatus Hakubella thermalkaliphila</name>
    <dbReference type="NCBI Taxonomy" id="2754717"/>
    <lineage>
        <taxon>Bacteria</taxon>
        <taxon>Bacillati</taxon>
        <taxon>Actinomycetota</taxon>
        <taxon>Actinomycetota incertae sedis</taxon>
        <taxon>Candidatus Hakubellales</taxon>
        <taxon>Candidatus Hakubellaceae</taxon>
        <taxon>Candidatus Hakubella</taxon>
    </lineage>
</organism>
<dbReference type="GO" id="GO:0015074">
    <property type="term" value="P:DNA integration"/>
    <property type="evidence" value="ECO:0007669"/>
    <property type="project" value="InterPro"/>
</dbReference>
<evidence type="ECO:0000313" key="3">
    <source>
        <dbReference type="EMBL" id="GFP25034.1"/>
    </source>
</evidence>
<sequence length="519" mass="60783">MAKKRVTMNKVREIIRLHEEMGLSYRKIARALRISHPIVSQYIADVKAVGLGYPDLKTLSDTKLLELLEKRRNETERYRKLSERFPYLAQELKRTGVNRLLLWEEYRKACPNGYSYSQFCYHLQVWLNAADVTMHLNHKAGDKAFVDFAGKKLSLVDLKTGEVRPVETFVAILGASQLTYVEAVESQKKKDWIKANENALWYFGGVPAALVPDGLKSGVTKGDKYEPDINPEYGAFAQHYHTVILPARPHSAKDKALVENAVNLVYIRIYAPLRDRIFYCLEDLNQAIGELLERHNQMNFQRLEKSRRQLFEEIEKPALKPLPLERYELRTFLNLKVQFNYHIELREDRHYYSVPWEYKGKRVQVLYADRVVEIYHDNVRIAFHKRDRTPHKYTTLREHMPPHHRFYDEWSPQRMINWAEKIGPEVKRMIVKVLESRQHPEQAFKVGLGLLNLSKKYGEERLDRACRRALEFGTYSLKAIKNILEKGLDLVQEEPLFSEPLPLHENIRGSSYYSEGGGQ</sequence>
<evidence type="ECO:0000313" key="4">
    <source>
        <dbReference type="Proteomes" id="UP000543224"/>
    </source>
</evidence>